<dbReference type="RefSeq" id="WP_119663211.1">
    <property type="nucleotide sequence ID" value="NZ_QUAL01000431.1"/>
</dbReference>
<gene>
    <name evidence="2" type="ORF">DY240_29460</name>
</gene>
<dbReference type="GO" id="GO:0005886">
    <property type="term" value="C:plasma membrane"/>
    <property type="evidence" value="ECO:0007669"/>
    <property type="project" value="UniProtKB-SubCell"/>
</dbReference>
<protein>
    <recommendedName>
        <fullName evidence="4">ABC transporter permease</fullName>
    </recommendedName>
</protein>
<accession>A0A418KGP7</accession>
<evidence type="ECO:0000256" key="1">
    <source>
        <dbReference type="SAM" id="Phobius"/>
    </source>
</evidence>
<dbReference type="GO" id="GO:0140359">
    <property type="term" value="F:ABC-type transporter activity"/>
    <property type="evidence" value="ECO:0007669"/>
    <property type="project" value="InterPro"/>
</dbReference>
<proteinExistence type="predicted"/>
<dbReference type="OrthoDB" id="3686802at2"/>
<sequence>MIVLGQMLAERRRSLVWWSLSIAALAAIVGASYPAVRDVGSQIEQLVRQLPRGVLELMGAGGGIASPAGYLNSRFYSGLFPILLLVFGIMVAAWTVAGAEREGTLEPLLANPVSRTRVALERFAGTAVLLAVLTSAGTAVFVVLRGPFELASLGVGRLVAAGVGVFLLAMVFTALTFATGAATGNKGAAIAAGAGTAAATYLVFALAAFVEFFRNLRWLSPWDWFLSPSPLTGGWTAWAVWPPLLVVAAAVAVGTALFARRDLR</sequence>
<feature type="transmembrane region" description="Helical" evidence="1">
    <location>
        <begin position="156"/>
        <end position="178"/>
    </location>
</feature>
<feature type="transmembrane region" description="Helical" evidence="1">
    <location>
        <begin position="233"/>
        <end position="259"/>
    </location>
</feature>
<evidence type="ECO:0008006" key="4">
    <source>
        <dbReference type="Google" id="ProtNLM"/>
    </source>
</evidence>
<feature type="transmembrane region" description="Helical" evidence="1">
    <location>
        <begin position="15"/>
        <end position="36"/>
    </location>
</feature>
<keyword evidence="1" id="KW-0472">Membrane</keyword>
<evidence type="ECO:0000313" key="3">
    <source>
        <dbReference type="Proteomes" id="UP000284057"/>
    </source>
</evidence>
<comment type="caution">
    <text evidence="2">The sequence shown here is derived from an EMBL/GenBank/DDBJ whole genome shotgun (WGS) entry which is preliminary data.</text>
</comment>
<feature type="transmembrane region" description="Helical" evidence="1">
    <location>
        <begin position="190"/>
        <end position="213"/>
    </location>
</feature>
<dbReference type="PANTHER" id="PTHR37305:SF1">
    <property type="entry name" value="MEMBRANE PROTEIN"/>
    <property type="match status" value="1"/>
</dbReference>
<feature type="transmembrane region" description="Helical" evidence="1">
    <location>
        <begin position="75"/>
        <end position="97"/>
    </location>
</feature>
<keyword evidence="3" id="KW-1185">Reference proteome</keyword>
<dbReference type="Pfam" id="PF12679">
    <property type="entry name" value="ABC2_membrane_2"/>
    <property type="match status" value="1"/>
</dbReference>
<organism evidence="2 3">
    <name type="scientific">Jiangella rhizosphaerae</name>
    <dbReference type="NCBI Taxonomy" id="2293569"/>
    <lineage>
        <taxon>Bacteria</taxon>
        <taxon>Bacillati</taxon>
        <taxon>Actinomycetota</taxon>
        <taxon>Actinomycetes</taxon>
        <taxon>Jiangellales</taxon>
        <taxon>Jiangellaceae</taxon>
        <taxon>Jiangella</taxon>
    </lineage>
</organism>
<keyword evidence="1" id="KW-1133">Transmembrane helix</keyword>
<name>A0A418KGP7_9ACTN</name>
<dbReference type="Proteomes" id="UP000284057">
    <property type="component" value="Unassembled WGS sequence"/>
</dbReference>
<dbReference type="AlphaFoldDB" id="A0A418KGP7"/>
<keyword evidence="1" id="KW-0812">Transmembrane</keyword>
<feature type="transmembrane region" description="Helical" evidence="1">
    <location>
        <begin position="123"/>
        <end position="144"/>
    </location>
</feature>
<dbReference type="PANTHER" id="PTHR37305">
    <property type="entry name" value="INTEGRAL MEMBRANE PROTEIN-RELATED"/>
    <property type="match status" value="1"/>
</dbReference>
<reference evidence="2 3" key="1">
    <citation type="submission" date="2018-09" db="EMBL/GenBank/DDBJ databases">
        <title>Isolation, diversity and antifungal activity of actinobacteria from wheat.</title>
        <authorList>
            <person name="Han C."/>
        </authorList>
    </citation>
    <scope>NUCLEOTIDE SEQUENCE [LARGE SCALE GENOMIC DNA]</scope>
    <source>
        <strain evidence="2 3">NEAU-YY265</strain>
    </source>
</reference>
<dbReference type="EMBL" id="QUAL01000431">
    <property type="protein sequence ID" value="RIQ11216.1"/>
    <property type="molecule type" value="Genomic_DNA"/>
</dbReference>
<evidence type="ECO:0000313" key="2">
    <source>
        <dbReference type="EMBL" id="RIQ11216.1"/>
    </source>
</evidence>